<comment type="caution">
    <text evidence="4">The sequence shown here is derived from an EMBL/GenBank/DDBJ whole genome shotgun (WGS) entry which is preliminary data.</text>
</comment>
<keyword evidence="5" id="KW-1185">Reference proteome</keyword>
<evidence type="ECO:0000256" key="2">
    <source>
        <dbReference type="SAM" id="Phobius"/>
    </source>
</evidence>
<evidence type="ECO:0000256" key="1">
    <source>
        <dbReference type="SAM" id="MobiDB-lite"/>
    </source>
</evidence>
<protein>
    <recommendedName>
        <fullName evidence="6">Mid2 domain-containing protein</fullName>
    </recommendedName>
</protein>
<accession>A0ABR1SGT1</accession>
<organism evidence="4 5">
    <name type="scientific">Apiospora marii</name>
    <dbReference type="NCBI Taxonomy" id="335849"/>
    <lineage>
        <taxon>Eukaryota</taxon>
        <taxon>Fungi</taxon>
        <taxon>Dikarya</taxon>
        <taxon>Ascomycota</taxon>
        <taxon>Pezizomycotina</taxon>
        <taxon>Sordariomycetes</taxon>
        <taxon>Xylariomycetidae</taxon>
        <taxon>Amphisphaeriales</taxon>
        <taxon>Apiosporaceae</taxon>
        <taxon>Apiospora</taxon>
    </lineage>
</organism>
<evidence type="ECO:0000313" key="5">
    <source>
        <dbReference type="Proteomes" id="UP001396898"/>
    </source>
</evidence>
<keyword evidence="2" id="KW-0812">Transmembrane</keyword>
<dbReference type="EMBL" id="JAQQWI010000006">
    <property type="protein sequence ID" value="KAK8033540.1"/>
    <property type="molecule type" value="Genomic_DNA"/>
</dbReference>
<keyword evidence="3" id="KW-0732">Signal</keyword>
<feature type="chain" id="PRO_5045869882" description="Mid2 domain-containing protein" evidence="3">
    <location>
        <begin position="28"/>
        <end position="279"/>
    </location>
</feature>
<reference evidence="4 5" key="1">
    <citation type="submission" date="2023-01" db="EMBL/GenBank/DDBJ databases">
        <title>Analysis of 21 Apiospora genomes using comparative genomics revels a genus with tremendous synthesis potential of carbohydrate active enzymes and secondary metabolites.</title>
        <authorList>
            <person name="Sorensen T."/>
        </authorList>
    </citation>
    <scope>NUCLEOTIDE SEQUENCE [LARGE SCALE GENOMIC DNA]</scope>
    <source>
        <strain evidence="4 5">CBS 20057</strain>
    </source>
</reference>
<keyword evidence="2" id="KW-1133">Transmembrane helix</keyword>
<name>A0ABR1SGT1_9PEZI</name>
<feature type="signal peptide" evidence="3">
    <location>
        <begin position="1"/>
        <end position="27"/>
    </location>
</feature>
<evidence type="ECO:0000313" key="4">
    <source>
        <dbReference type="EMBL" id="KAK8033540.1"/>
    </source>
</evidence>
<keyword evidence="2" id="KW-0472">Membrane</keyword>
<sequence length="279" mass="29422">MKMGNNIMTISLLSLGMSLSLFKAAAADSKSCFKRDGTLQQEKTWLPCSPEARVSHCCREGDFCMSNGLCLNAIGNQYFSAQGCTNSKFEGCNEICNATIRSVNGYGRVWFCSDADIAGSVKYCCGPNADCCKQPDLHSIIIATAVFRPPGAAAASTSASDSTGGPMEPANDSNNNDKSGSSENSHALAIGLGVGIPMGLALLGGIIFLGLQLRKWTAAAQQARAPTADGSGIISQNVKERDVSTIPSQQQRQQPYVYPSELNSHEPQELVGVSRGVAN</sequence>
<evidence type="ECO:0000256" key="3">
    <source>
        <dbReference type="SAM" id="SignalP"/>
    </source>
</evidence>
<proteinExistence type="predicted"/>
<evidence type="ECO:0008006" key="6">
    <source>
        <dbReference type="Google" id="ProtNLM"/>
    </source>
</evidence>
<feature type="transmembrane region" description="Helical" evidence="2">
    <location>
        <begin position="187"/>
        <end position="211"/>
    </location>
</feature>
<feature type="region of interest" description="Disordered" evidence="1">
    <location>
        <begin position="154"/>
        <end position="182"/>
    </location>
</feature>
<gene>
    <name evidence="4" type="ORF">PG991_002938</name>
</gene>
<dbReference type="Proteomes" id="UP001396898">
    <property type="component" value="Unassembled WGS sequence"/>
</dbReference>